<keyword evidence="3 7" id="KW-0134">Cell wall</keyword>
<dbReference type="SMART" id="SM00075">
    <property type="entry name" value="HYDRO"/>
    <property type="match status" value="1"/>
</dbReference>
<evidence type="ECO:0000313" key="9">
    <source>
        <dbReference type="Proteomes" id="UP001218218"/>
    </source>
</evidence>
<accession>A0AAD6ZHP8</accession>
<name>A0AAD6ZHP8_9AGAR</name>
<evidence type="ECO:0000313" key="8">
    <source>
        <dbReference type="EMBL" id="KAJ7323494.1"/>
    </source>
</evidence>
<keyword evidence="7" id="KW-0732">Signal</keyword>
<keyword evidence="5 7" id="KW-1015">Disulfide bond</keyword>
<dbReference type="CDD" id="cd23507">
    <property type="entry name" value="hydrophobin_I"/>
    <property type="match status" value="1"/>
</dbReference>
<proteinExistence type="inferred from homology"/>
<comment type="caution">
    <text evidence="8">The sequence shown here is derived from an EMBL/GenBank/DDBJ whole genome shotgun (WGS) entry which is preliminary data.</text>
</comment>
<evidence type="ECO:0000256" key="1">
    <source>
        <dbReference type="ARBA" id="ARBA00004191"/>
    </source>
</evidence>
<dbReference type="Pfam" id="PF01185">
    <property type="entry name" value="Hydrophobin"/>
    <property type="match status" value="1"/>
</dbReference>
<dbReference type="InterPro" id="IPR001338">
    <property type="entry name" value="Class_I_Hydrophobin"/>
</dbReference>
<evidence type="ECO:0000256" key="7">
    <source>
        <dbReference type="RuleBase" id="RU365009"/>
    </source>
</evidence>
<evidence type="ECO:0000256" key="2">
    <source>
        <dbReference type="ARBA" id="ARBA00010446"/>
    </source>
</evidence>
<keyword evidence="4 7" id="KW-0964">Secreted</keyword>
<gene>
    <name evidence="8" type="ORF">DFH08DRAFT_711765</name>
</gene>
<dbReference type="GO" id="GO:0005199">
    <property type="term" value="F:structural constituent of cell wall"/>
    <property type="evidence" value="ECO:0007669"/>
    <property type="project" value="InterPro"/>
</dbReference>
<evidence type="ECO:0000256" key="4">
    <source>
        <dbReference type="ARBA" id="ARBA00022525"/>
    </source>
</evidence>
<reference evidence="8" key="1">
    <citation type="submission" date="2023-03" db="EMBL/GenBank/DDBJ databases">
        <title>Massive genome expansion in bonnet fungi (Mycena s.s.) driven by repeated elements and novel gene families across ecological guilds.</title>
        <authorList>
            <consortium name="Lawrence Berkeley National Laboratory"/>
            <person name="Harder C.B."/>
            <person name="Miyauchi S."/>
            <person name="Viragh M."/>
            <person name="Kuo A."/>
            <person name="Thoen E."/>
            <person name="Andreopoulos B."/>
            <person name="Lu D."/>
            <person name="Skrede I."/>
            <person name="Drula E."/>
            <person name="Henrissat B."/>
            <person name="Morin E."/>
            <person name="Kohler A."/>
            <person name="Barry K."/>
            <person name="LaButti K."/>
            <person name="Morin E."/>
            <person name="Salamov A."/>
            <person name="Lipzen A."/>
            <person name="Mereny Z."/>
            <person name="Hegedus B."/>
            <person name="Baldrian P."/>
            <person name="Stursova M."/>
            <person name="Weitz H."/>
            <person name="Taylor A."/>
            <person name="Grigoriev I.V."/>
            <person name="Nagy L.G."/>
            <person name="Martin F."/>
            <person name="Kauserud H."/>
        </authorList>
    </citation>
    <scope>NUCLEOTIDE SEQUENCE</scope>
    <source>
        <strain evidence="8">CBHHK002</strain>
    </source>
</reference>
<comment type="subunit">
    <text evidence="6">Self-assembles to form functional amyloid fibrils called rodlets. Self-assembly into fibrillar rodlets occurs spontaneously at hydrophobic:hydrophilic interfaces and the rodlets further associate laterally to form amphipathic monolayers.</text>
</comment>
<comment type="similarity">
    <text evidence="2 7">Belongs to the fungal hydrophobin family.</text>
</comment>
<dbReference type="Proteomes" id="UP001218218">
    <property type="component" value="Unassembled WGS sequence"/>
</dbReference>
<evidence type="ECO:0000256" key="6">
    <source>
        <dbReference type="ARBA" id="ARBA00093546"/>
    </source>
</evidence>
<dbReference type="EMBL" id="JARIHO010000046">
    <property type="protein sequence ID" value="KAJ7323494.1"/>
    <property type="molecule type" value="Genomic_DNA"/>
</dbReference>
<dbReference type="AlphaFoldDB" id="A0AAD6ZHP8"/>
<organism evidence="8 9">
    <name type="scientific">Mycena albidolilacea</name>
    <dbReference type="NCBI Taxonomy" id="1033008"/>
    <lineage>
        <taxon>Eukaryota</taxon>
        <taxon>Fungi</taxon>
        <taxon>Dikarya</taxon>
        <taxon>Basidiomycota</taxon>
        <taxon>Agaricomycotina</taxon>
        <taxon>Agaricomycetes</taxon>
        <taxon>Agaricomycetidae</taxon>
        <taxon>Agaricales</taxon>
        <taxon>Marasmiineae</taxon>
        <taxon>Mycenaceae</taxon>
        <taxon>Mycena</taxon>
    </lineage>
</organism>
<sequence length="95" mass="9439">MAHRSDREATTLSQCPTGDAQCCDSVDSVQSAAVTALLGVLGIAVSDNTITAGLSCAPIVVIGVGGGDKCALSPVCRSNNDFNGLVSLGCTPISL</sequence>
<keyword evidence="9" id="KW-1185">Reference proteome</keyword>
<dbReference type="GO" id="GO:0009277">
    <property type="term" value="C:fungal-type cell wall"/>
    <property type="evidence" value="ECO:0007669"/>
    <property type="project" value="InterPro"/>
</dbReference>
<protein>
    <recommendedName>
        <fullName evidence="7">Hydrophobin</fullName>
    </recommendedName>
</protein>
<evidence type="ECO:0000256" key="5">
    <source>
        <dbReference type="ARBA" id="ARBA00023157"/>
    </source>
</evidence>
<comment type="subcellular location">
    <subcellularLocation>
        <location evidence="1 7">Secreted</location>
        <location evidence="1 7">Cell wall</location>
    </subcellularLocation>
</comment>
<evidence type="ECO:0000256" key="3">
    <source>
        <dbReference type="ARBA" id="ARBA00022512"/>
    </source>
</evidence>